<dbReference type="Pfam" id="PF12802">
    <property type="entry name" value="MarR_2"/>
    <property type="match status" value="1"/>
</dbReference>
<dbReference type="Proteomes" id="UP001223079">
    <property type="component" value="Unassembled WGS sequence"/>
</dbReference>
<protein>
    <submittedName>
        <fullName evidence="5">DNA-binding MarR family transcriptional regulator</fullName>
    </submittedName>
</protein>
<accession>A0ABT9YPE2</accession>
<dbReference type="SUPFAM" id="SSF46785">
    <property type="entry name" value="Winged helix' DNA-binding domain"/>
    <property type="match status" value="1"/>
</dbReference>
<keyword evidence="2 5" id="KW-0238">DNA-binding</keyword>
<dbReference type="InterPro" id="IPR000835">
    <property type="entry name" value="HTH_MarR-typ"/>
</dbReference>
<reference evidence="5 6" key="1">
    <citation type="submission" date="2023-07" db="EMBL/GenBank/DDBJ databases">
        <title>Genomic Encyclopedia of Type Strains, Phase IV (KMG-IV): sequencing the most valuable type-strain genomes for metagenomic binning, comparative biology and taxonomic classification.</title>
        <authorList>
            <person name="Goeker M."/>
        </authorList>
    </citation>
    <scope>NUCLEOTIDE SEQUENCE [LARGE SCALE GENOMIC DNA]</scope>
    <source>
        <strain evidence="5 6">DSM 105143</strain>
    </source>
</reference>
<dbReference type="PROSITE" id="PS50995">
    <property type="entry name" value="HTH_MARR_2"/>
    <property type="match status" value="1"/>
</dbReference>
<dbReference type="InterPro" id="IPR036390">
    <property type="entry name" value="WH_DNA-bd_sf"/>
</dbReference>
<dbReference type="RefSeq" id="WP_307121095.1">
    <property type="nucleotide sequence ID" value="NZ_JAUSTM010000003.1"/>
</dbReference>
<evidence type="ECO:0000256" key="2">
    <source>
        <dbReference type="ARBA" id="ARBA00023125"/>
    </source>
</evidence>
<sequence>MKNPIMQVRHFLNQLEHVMDVTAVKYDVKHLGGPQGHVILFLTRHPDREISIRMIEEELKISKSVASSLIKRMVKNGFIEVVPSQEDKRYKHVYLTELGCQKAIAYQEFLDAIHLQLLKDVSIDDLRLSYTVVKTLERNIESILEAETEKGGQ</sequence>
<feature type="domain" description="HTH marR-type" evidence="4">
    <location>
        <begin position="1"/>
        <end position="138"/>
    </location>
</feature>
<proteinExistence type="predicted"/>
<organism evidence="5 6">
    <name type="scientific">Streptococcus moroccensis</name>
    <dbReference type="NCBI Taxonomy" id="1451356"/>
    <lineage>
        <taxon>Bacteria</taxon>
        <taxon>Bacillati</taxon>
        <taxon>Bacillota</taxon>
        <taxon>Bacilli</taxon>
        <taxon>Lactobacillales</taxon>
        <taxon>Streptococcaceae</taxon>
        <taxon>Streptococcus</taxon>
    </lineage>
</organism>
<dbReference type="PANTHER" id="PTHR42756">
    <property type="entry name" value="TRANSCRIPTIONAL REGULATOR, MARR"/>
    <property type="match status" value="1"/>
</dbReference>
<dbReference type="SMART" id="SM00347">
    <property type="entry name" value="HTH_MARR"/>
    <property type="match status" value="1"/>
</dbReference>
<keyword evidence="1" id="KW-0805">Transcription regulation</keyword>
<dbReference type="Gene3D" id="1.10.10.10">
    <property type="entry name" value="Winged helix-like DNA-binding domain superfamily/Winged helix DNA-binding domain"/>
    <property type="match status" value="1"/>
</dbReference>
<evidence type="ECO:0000259" key="4">
    <source>
        <dbReference type="PROSITE" id="PS50995"/>
    </source>
</evidence>
<dbReference type="PROSITE" id="PS01117">
    <property type="entry name" value="HTH_MARR_1"/>
    <property type="match status" value="1"/>
</dbReference>
<keyword evidence="3" id="KW-0804">Transcription</keyword>
<gene>
    <name evidence="5" type="ORF">J2S23_000399</name>
</gene>
<evidence type="ECO:0000256" key="1">
    <source>
        <dbReference type="ARBA" id="ARBA00023015"/>
    </source>
</evidence>
<evidence type="ECO:0000256" key="3">
    <source>
        <dbReference type="ARBA" id="ARBA00023163"/>
    </source>
</evidence>
<evidence type="ECO:0000313" key="6">
    <source>
        <dbReference type="Proteomes" id="UP001223079"/>
    </source>
</evidence>
<comment type="caution">
    <text evidence="5">The sequence shown here is derived from an EMBL/GenBank/DDBJ whole genome shotgun (WGS) entry which is preliminary data.</text>
</comment>
<keyword evidence="6" id="KW-1185">Reference proteome</keyword>
<evidence type="ECO:0000313" key="5">
    <source>
        <dbReference type="EMBL" id="MDQ0221863.1"/>
    </source>
</evidence>
<dbReference type="InterPro" id="IPR036388">
    <property type="entry name" value="WH-like_DNA-bd_sf"/>
</dbReference>
<name>A0ABT9YPE2_9STRE</name>
<dbReference type="PANTHER" id="PTHR42756:SF1">
    <property type="entry name" value="TRANSCRIPTIONAL REPRESSOR OF EMRAB OPERON"/>
    <property type="match status" value="1"/>
</dbReference>
<dbReference type="InterPro" id="IPR023187">
    <property type="entry name" value="Tscrpt_reg_MarR-type_CS"/>
</dbReference>
<dbReference type="EMBL" id="JAUSTM010000003">
    <property type="protein sequence ID" value="MDQ0221863.1"/>
    <property type="molecule type" value="Genomic_DNA"/>
</dbReference>
<dbReference type="GO" id="GO:0003677">
    <property type="term" value="F:DNA binding"/>
    <property type="evidence" value="ECO:0007669"/>
    <property type="project" value="UniProtKB-KW"/>
</dbReference>